<accession>A0A3G3BVD0</accession>
<organism evidence="1 2">
    <name type="scientific">Bacillus phage vB_BcoS-136</name>
    <dbReference type="NCBI Taxonomy" id="2419619"/>
    <lineage>
        <taxon>Viruses</taxon>
        <taxon>Duplodnaviria</taxon>
        <taxon>Heunggongvirae</taxon>
        <taxon>Uroviricota</taxon>
        <taxon>Caudoviricetes</taxon>
        <taxon>Heleneionescovirinae</taxon>
        <taxon>Kenyattavirus</taxon>
        <taxon>Kenyattavirus kv136</taxon>
    </lineage>
</organism>
<keyword evidence="2" id="KW-1185">Reference proteome</keyword>
<sequence>MSDELNKKILEIRKGEYLLEIRNNAVVTTYNQDIAMDISDWKWEQVEYIVSNLVKVGYSKCKVITIEGDDSNE</sequence>
<name>A0A3G3BVD0_9CAUD</name>
<dbReference type="EMBL" id="MH884508">
    <property type="protein sequence ID" value="AYP68209.1"/>
    <property type="molecule type" value="Genomic_DNA"/>
</dbReference>
<evidence type="ECO:0000313" key="1">
    <source>
        <dbReference type="EMBL" id="AYP68209.1"/>
    </source>
</evidence>
<protein>
    <submittedName>
        <fullName evidence="1">Uncharacterized protein</fullName>
    </submittedName>
</protein>
<gene>
    <name evidence="1" type="ORF">vBBcoS136_00077</name>
</gene>
<dbReference type="Proteomes" id="UP000274199">
    <property type="component" value="Segment"/>
</dbReference>
<evidence type="ECO:0000313" key="2">
    <source>
        <dbReference type="Proteomes" id="UP000274199"/>
    </source>
</evidence>
<proteinExistence type="predicted"/>
<reference evidence="1 2" key="1">
    <citation type="submission" date="2018-09" db="EMBL/GenBank/DDBJ databases">
        <title>Comparative Genomic Analysis of Eight Novel Haloalkaliphilic Bacteriophages from Lake Elmenteita, Kenya.</title>
        <authorList>
            <person name="Akhwale J.K."/>
        </authorList>
    </citation>
    <scope>NUCLEOTIDE SEQUENCE [LARGE SCALE GENOMIC DNA]</scope>
</reference>